<keyword evidence="4 8" id="KW-0863">Zinc-finger</keyword>
<dbReference type="SUPFAM" id="SSF57667">
    <property type="entry name" value="beta-beta-alpha zinc fingers"/>
    <property type="match status" value="7"/>
</dbReference>
<feature type="domain" description="C2H2-type" evidence="10">
    <location>
        <begin position="840"/>
        <end position="867"/>
    </location>
</feature>
<dbReference type="GO" id="GO:0005634">
    <property type="term" value="C:nucleus"/>
    <property type="evidence" value="ECO:0007669"/>
    <property type="project" value="UniProtKB-SubCell"/>
</dbReference>
<dbReference type="FunFam" id="3.30.160.60:FF:000065">
    <property type="entry name" value="B-cell CLL/lymphoma 6, member B"/>
    <property type="match status" value="1"/>
</dbReference>
<keyword evidence="5" id="KW-0862">Zinc</keyword>
<dbReference type="PROSITE" id="PS50157">
    <property type="entry name" value="ZINC_FINGER_C2H2_2"/>
    <property type="match status" value="13"/>
</dbReference>
<keyword evidence="3" id="KW-0677">Repeat</keyword>
<dbReference type="InterPro" id="IPR013087">
    <property type="entry name" value="Znf_C2H2_type"/>
</dbReference>
<feature type="domain" description="C2H2-type" evidence="10">
    <location>
        <begin position="896"/>
        <end position="924"/>
    </location>
</feature>
<feature type="domain" description="C2H2-type" evidence="10">
    <location>
        <begin position="808"/>
        <end position="835"/>
    </location>
</feature>
<feature type="domain" description="C2H2-type" evidence="10">
    <location>
        <begin position="982"/>
        <end position="1009"/>
    </location>
</feature>
<protein>
    <recommendedName>
        <fullName evidence="10">C2H2-type domain-containing protein</fullName>
    </recommendedName>
</protein>
<feature type="domain" description="C2H2-type" evidence="10">
    <location>
        <begin position="542"/>
        <end position="569"/>
    </location>
</feature>
<evidence type="ECO:0000256" key="5">
    <source>
        <dbReference type="ARBA" id="ARBA00022833"/>
    </source>
</evidence>
<feature type="region of interest" description="Disordered" evidence="9">
    <location>
        <begin position="1025"/>
        <end position="1045"/>
    </location>
</feature>
<evidence type="ECO:0000256" key="1">
    <source>
        <dbReference type="ARBA" id="ARBA00004123"/>
    </source>
</evidence>
<dbReference type="GO" id="GO:0030674">
    <property type="term" value="F:protein-macromolecule adaptor activity"/>
    <property type="evidence" value="ECO:0007669"/>
    <property type="project" value="UniProtKB-ARBA"/>
</dbReference>
<organism evidence="11 12">
    <name type="scientific">Cloeon dipterum</name>
    <dbReference type="NCBI Taxonomy" id="197152"/>
    <lineage>
        <taxon>Eukaryota</taxon>
        <taxon>Metazoa</taxon>
        <taxon>Ecdysozoa</taxon>
        <taxon>Arthropoda</taxon>
        <taxon>Hexapoda</taxon>
        <taxon>Insecta</taxon>
        <taxon>Pterygota</taxon>
        <taxon>Palaeoptera</taxon>
        <taxon>Ephemeroptera</taxon>
        <taxon>Pisciforma</taxon>
        <taxon>Baetidae</taxon>
        <taxon>Cloeon</taxon>
    </lineage>
</organism>
<dbReference type="GO" id="GO:0003677">
    <property type="term" value="F:DNA binding"/>
    <property type="evidence" value="ECO:0007669"/>
    <property type="project" value="UniProtKB-KW"/>
</dbReference>
<feature type="domain" description="C2H2-type" evidence="10">
    <location>
        <begin position="620"/>
        <end position="647"/>
    </location>
</feature>
<dbReference type="InterPro" id="IPR036236">
    <property type="entry name" value="Znf_C2H2_sf"/>
</dbReference>
<dbReference type="EMBL" id="CADEPI010000077">
    <property type="protein sequence ID" value="CAB3372877.1"/>
    <property type="molecule type" value="Genomic_DNA"/>
</dbReference>
<evidence type="ECO:0000256" key="3">
    <source>
        <dbReference type="ARBA" id="ARBA00022737"/>
    </source>
</evidence>
<feature type="domain" description="C2H2-type" evidence="10">
    <location>
        <begin position="925"/>
        <end position="947"/>
    </location>
</feature>
<dbReference type="InterPro" id="IPR050331">
    <property type="entry name" value="Zinc_finger"/>
</dbReference>
<name>A0A8S1D4Q8_9INSE</name>
<evidence type="ECO:0000256" key="2">
    <source>
        <dbReference type="ARBA" id="ARBA00022723"/>
    </source>
</evidence>
<dbReference type="Gene3D" id="3.30.160.60">
    <property type="entry name" value="Classic Zinc Finger"/>
    <property type="match status" value="9"/>
</dbReference>
<comment type="subcellular location">
    <subcellularLocation>
        <location evidence="1">Nucleus</location>
    </subcellularLocation>
</comment>
<accession>A0A8S1D4Q8</accession>
<comment type="caution">
    <text evidence="11">The sequence shown here is derived from an EMBL/GenBank/DDBJ whole genome shotgun (WGS) entry which is preliminary data.</text>
</comment>
<feature type="domain" description="C2H2-type" evidence="10">
    <location>
        <begin position="951"/>
        <end position="979"/>
    </location>
</feature>
<dbReference type="GO" id="GO:0010468">
    <property type="term" value="P:regulation of gene expression"/>
    <property type="evidence" value="ECO:0007669"/>
    <property type="project" value="TreeGrafter"/>
</dbReference>
<keyword evidence="7" id="KW-0539">Nucleus</keyword>
<feature type="domain" description="C2H2-type" evidence="10">
    <location>
        <begin position="652"/>
        <end position="675"/>
    </location>
</feature>
<proteinExistence type="predicted"/>
<feature type="domain" description="C2H2-type" evidence="10">
    <location>
        <begin position="474"/>
        <end position="497"/>
    </location>
</feature>
<feature type="compositionally biased region" description="Polar residues" evidence="9">
    <location>
        <begin position="1029"/>
        <end position="1038"/>
    </location>
</feature>
<evidence type="ECO:0000256" key="7">
    <source>
        <dbReference type="ARBA" id="ARBA00023242"/>
    </source>
</evidence>
<dbReference type="Proteomes" id="UP000494165">
    <property type="component" value="Unassembled WGS sequence"/>
</dbReference>
<evidence type="ECO:0000256" key="8">
    <source>
        <dbReference type="PROSITE-ProRule" id="PRU00042"/>
    </source>
</evidence>
<keyword evidence="2" id="KW-0479">Metal-binding</keyword>
<keyword evidence="12" id="KW-1185">Reference proteome</keyword>
<dbReference type="GO" id="GO:0008270">
    <property type="term" value="F:zinc ion binding"/>
    <property type="evidence" value="ECO:0007669"/>
    <property type="project" value="UniProtKB-KW"/>
</dbReference>
<evidence type="ECO:0000313" key="11">
    <source>
        <dbReference type="EMBL" id="CAB3372877.1"/>
    </source>
</evidence>
<evidence type="ECO:0000256" key="6">
    <source>
        <dbReference type="ARBA" id="ARBA00023125"/>
    </source>
</evidence>
<feature type="domain" description="C2H2-type" evidence="10">
    <location>
        <begin position="868"/>
        <end position="895"/>
    </location>
</feature>
<evidence type="ECO:0000313" key="12">
    <source>
        <dbReference type="Proteomes" id="UP000494165"/>
    </source>
</evidence>
<dbReference type="Pfam" id="PF00096">
    <property type="entry name" value="zf-C2H2"/>
    <property type="match status" value="4"/>
</dbReference>
<evidence type="ECO:0000256" key="9">
    <source>
        <dbReference type="SAM" id="MobiDB-lite"/>
    </source>
</evidence>
<dbReference type="PANTHER" id="PTHR16515">
    <property type="entry name" value="PR DOMAIN ZINC FINGER PROTEIN"/>
    <property type="match status" value="1"/>
</dbReference>
<evidence type="ECO:0000259" key="10">
    <source>
        <dbReference type="PROSITE" id="PS50157"/>
    </source>
</evidence>
<sequence>MSADAEEVKVDISNLQEIRCPCCCSGTFTSAEKLRLHLADVRRRLDSLKCFACCHKLYNLLNYEDHLKICKAALLVKKRVFTCRNLTPQENQKLSPAQSPGLKVVKILNNHSEDAPAKSFKIVTPTIIAPMVVTGKSGKRKMVQILKTTKEEKKDCEAAASKRHRTAEIGTISNVKLYRVNDLSKAEPELTEVPQVDISGDHVDDLGNVGIVDSPNLIEEPDREDSAPPHVADDAIKPSDPPPSEILEASPVEQDTNILLKCSKCCFSTFDKRLKKAHRCSKAGNLLSHLEVRMLEENLHIQMEDADPLAVTVSCSVCKKNICHSLIPLHETIHDKGVPIIYCDLCGAAFLSKESFQRHLEISGHNHEEENVAEETPDVVVLITEMKDSIPVKEEKKIIKISSTKIDCAFCEAKELTISGMGKHFANAHTYVEKALNETPDESGVCSSHCKICKEDINDVSLHNKLHKSGLKIFKCEHCLKKFVLRGRLVNHLRTKHDLAVTVKGGHTCPDCGKCYQSSKSLLIHAVAKNHAPHLVMGKAISHCVYCKKRFLRKGDLRTHQKIHKKNGDSVLFEEEIPVVKKKTVPKCNVCDKKFKSKITAEAHAVAMGHMKGYEYIEPLTCTICQKQFARKNEFDRHAQNHKKKGIETQETNCDICGKECSTVANLQRHVGIHSKFSCVQCRLRCSTEQEMLQHMAEKHPELPELLKCNYCTQYFLEKEALRVHCQSLNHIEAQMNESVSTSLDLYFCESCEENVNLDMKEVHETIHRRGVGKFFRCSGCSKMFCSTTNLAMHVKAEHKDAEGNLTFQCPLCSNVFDTVKSLSSHHQSHLSLSEGARHLKCTFCSKTFRRAGDRHKHELIHKGIKNHQCTLCPKTFRLSYMLVLHMRTHTDERPYPCSECSLAFKSNSSMRNHMRSKHSDERTYLCTYCPKAFKTRAALVAHIGSHEQLFKCDDCGRTFPTRHAAICHIRKLHLDKNRELFQCVICNVVYGRALFLSKHMKTHAKLDGRDDLVQKLMEVSHVSEQKESSNSCSQIQATKRKTKK</sequence>
<dbReference type="FunFam" id="3.30.160.60:FF:000688">
    <property type="entry name" value="zinc finger protein 197 isoform X1"/>
    <property type="match status" value="1"/>
</dbReference>
<keyword evidence="6" id="KW-0238">DNA-binding</keyword>
<dbReference type="PANTHER" id="PTHR16515:SF49">
    <property type="entry name" value="GASTRULA ZINC FINGER PROTEIN XLCGF49.1-LIKE-RELATED"/>
    <property type="match status" value="1"/>
</dbReference>
<evidence type="ECO:0000256" key="4">
    <source>
        <dbReference type="ARBA" id="ARBA00022771"/>
    </source>
</evidence>
<dbReference type="AlphaFoldDB" id="A0A8S1D4Q8"/>
<feature type="compositionally biased region" description="Basic and acidic residues" evidence="9">
    <location>
        <begin position="224"/>
        <end position="237"/>
    </location>
</feature>
<feature type="domain" description="C2H2-type" evidence="10">
    <location>
        <begin position="776"/>
        <end position="804"/>
    </location>
</feature>
<dbReference type="PROSITE" id="PS00028">
    <property type="entry name" value="ZINC_FINGER_C2H2_1"/>
    <property type="match status" value="15"/>
</dbReference>
<feature type="region of interest" description="Disordered" evidence="9">
    <location>
        <begin position="209"/>
        <end position="250"/>
    </location>
</feature>
<feature type="domain" description="C2H2-type" evidence="10">
    <location>
        <begin position="341"/>
        <end position="370"/>
    </location>
</feature>
<reference evidence="11 12" key="1">
    <citation type="submission" date="2020-04" db="EMBL/GenBank/DDBJ databases">
        <authorList>
            <person name="Alioto T."/>
            <person name="Alioto T."/>
            <person name="Gomez Garrido J."/>
        </authorList>
    </citation>
    <scope>NUCLEOTIDE SEQUENCE [LARGE SCALE GENOMIC DNA]</scope>
</reference>
<gene>
    <name evidence="11" type="ORF">CLODIP_2_CD01889</name>
</gene>
<dbReference type="SMART" id="SM00355">
    <property type="entry name" value="ZnF_C2H2"/>
    <property type="match status" value="18"/>
</dbReference>